<evidence type="ECO:0000313" key="3">
    <source>
        <dbReference type="RefSeq" id="XP_007026654.2"/>
    </source>
</evidence>
<dbReference type="Gramene" id="Tc05v2_t001100.1">
    <property type="protein sequence ID" value="Tc05v2_p001100.1"/>
    <property type="gene ID" value="Tc05v2_g001100"/>
</dbReference>
<evidence type="ECO:0000313" key="2">
    <source>
        <dbReference type="Proteomes" id="UP000694886"/>
    </source>
</evidence>
<dbReference type="RefSeq" id="XP_007026654.2">
    <property type="nucleotide sequence ID" value="XM_007026592.2"/>
</dbReference>
<name>A0AB32V2I9_THECC</name>
<reference evidence="3" key="2">
    <citation type="submission" date="2025-08" db="UniProtKB">
        <authorList>
            <consortium name="RefSeq"/>
        </authorList>
    </citation>
    <scope>IDENTIFICATION</scope>
</reference>
<evidence type="ECO:0000256" key="1">
    <source>
        <dbReference type="SAM" id="Phobius"/>
    </source>
</evidence>
<accession>A0AB32V2I9</accession>
<dbReference type="GeneID" id="18597515"/>
<sequence>MAEFKLCRALFIRILNQNLLHSITNTFPIKRSWGRKQTIFELKQAAIAFFRGLPNFSKALGPVLGCLATCLIQCGLCFSWIKGIAVFIGLWMRKHRSILGTLIMPIIEAAGFAIDIMSFRWRWMFINTISPDVCCYRVKAQPPW</sequence>
<protein>
    <submittedName>
        <fullName evidence="3">Uncharacterized protein LOC18597515</fullName>
    </submittedName>
</protein>
<feature type="transmembrane region" description="Helical" evidence="1">
    <location>
        <begin position="98"/>
        <end position="117"/>
    </location>
</feature>
<proteinExistence type="predicted"/>
<dbReference type="AlphaFoldDB" id="A0AB32V2I9"/>
<keyword evidence="1" id="KW-0812">Transmembrane</keyword>
<reference evidence="2" key="1">
    <citation type="journal article" date="1997" name="Nucleic Acids Res.">
        <title>tRNAscan-SE: a program for improved detection of transfer RNA genes in genomic sequence.</title>
        <authorList>
            <person name="Lowe T.M."/>
            <person name="Eddy S.R."/>
        </authorList>
    </citation>
    <scope>NUCLEOTIDE SEQUENCE [LARGE SCALE GENOMIC DNA]</scope>
    <source>
        <strain evidence="2">r\B97-61/B2</strain>
    </source>
</reference>
<feature type="transmembrane region" description="Helical" evidence="1">
    <location>
        <begin position="59"/>
        <end position="92"/>
    </location>
</feature>
<keyword evidence="1" id="KW-1133">Transmembrane helix</keyword>
<dbReference type="Proteomes" id="UP000694886">
    <property type="component" value="Chromosome 5"/>
</dbReference>
<dbReference type="KEGG" id="tcc:18597515"/>
<keyword evidence="1" id="KW-0472">Membrane</keyword>
<gene>
    <name evidence="3" type="primary">LOC18597515</name>
</gene>
<organism evidence="2 3">
    <name type="scientific">Theobroma cacao</name>
    <name type="common">Cacao</name>
    <name type="synonym">Cocoa</name>
    <dbReference type="NCBI Taxonomy" id="3641"/>
    <lineage>
        <taxon>Eukaryota</taxon>
        <taxon>Viridiplantae</taxon>
        <taxon>Streptophyta</taxon>
        <taxon>Embryophyta</taxon>
        <taxon>Tracheophyta</taxon>
        <taxon>Spermatophyta</taxon>
        <taxon>Magnoliopsida</taxon>
        <taxon>eudicotyledons</taxon>
        <taxon>Gunneridae</taxon>
        <taxon>Pentapetalae</taxon>
        <taxon>rosids</taxon>
        <taxon>malvids</taxon>
        <taxon>Malvales</taxon>
        <taxon>Malvaceae</taxon>
        <taxon>Byttnerioideae</taxon>
        <taxon>Theobroma</taxon>
    </lineage>
</organism>